<dbReference type="SMART" id="SM00331">
    <property type="entry name" value="PP2C_SIG"/>
    <property type="match status" value="1"/>
</dbReference>
<dbReference type="SUPFAM" id="SSF55785">
    <property type="entry name" value="PYP-like sensor domain (PAS domain)"/>
    <property type="match status" value="1"/>
</dbReference>
<dbReference type="InterPro" id="IPR001932">
    <property type="entry name" value="PPM-type_phosphatase-like_dom"/>
</dbReference>
<evidence type="ECO:0000256" key="12">
    <source>
        <dbReference type="ARBA" id="ARBA00047761"/>
    </source>
</evidence>
<evidence type="ECO:0000313" key="18">
    <source>
        <dbReference type="Proteomes" id="UP000583800"/>
    </source>
</evidence>
<dbReference type="InterPro" id="IPR029016">
    <property type="entry name" value="GAF-like_dom_sf"/>
</dbReference>
<dbReference type="FunFam" id="3.60.40.10:FF:000005">
    <property type="entry name" value="Serine/threonine protein phosphatase"/>
    <property type="match status" value="1"/>
</dbReference>
<evidence type="ECO:0000256" key="4">
    <source>
        <dbReference type="ARBA" id="ARBA00022723"/>
    </source>
</evidence>
<dbReference type="Pfam" id="PF13185">
    <property type="entry name" value="GAF_2"/>
    <property type="match status" value="2"/>
</dbReference>
<keyword evidence="6" id="KW-0418">Kinase</keyword>
<dbReference type="EMBL" id="JACHJB010000001">
    <property type="protein sequence ID" value="MBB6345618.1"/>
    <property type="molecule type" value="Genomic_DNA"/>
</dbReference>
<keyword evidence="5" id="KW-0547">Nucleotide-binding</keyword>
<dbReference type="RefSeq" id="WP_185083534.1">
    <property type="nucleotide sequence ID" value="NZ_JACHJB010000001.1"/>
</dbReference>
<evidence type="ECO:0000256" key="9">
    <source>
        <dbReference type="ARBA" id="ARBA00022842"/>
    </source>
</evidence>
<organism evidence="17 18">
    <name type="scientific">Nonomuraea muscovyensis</name>
    <dbReference type="NCBI Taxonomy" id="1124761"/>
    <lineage>
        <taxon>Bacteria</taxon>
        <taxon>Bacillati</taxon>
        <taxon>Actinomycetota</taxon>
        <taxon>Actinomycetes</taxon>
        <taxon>Streptosporangiales</taxon>
        <taxon>Streptosporangiaceae</taxon>
        <taxon>Nonomuraea</taxon>
    </lineage>
</organism>
<keyword evidence="7" id="KW-0378">Hydrolase</keyword>
<keyword evidence="4" id="KW-0479">Metal-binding</keyword>
<dbReference type="InterPro" id="IPR000014">
    <property type="entry name" value="PAS"/>
</dbReference>
<dbReference type="Pfam" id="PF07228">
    <property type="entry name" value="SpoIIE"/>
    <property type="match status" value="1"/>
</dbReference>
<sequence length="713" mass="76997">MQEQTTETTAAPTGPGPLASGLDELLAATVAVTKAHMGALFLLPPGEGVLLMSSAVGIPAPIAHQWVRIRLEDPVPAAAAVRERRLVWLADHEDMARRFPGVALSLPYHFSLAAMPIHAGGVDRGSLVLLWPEPHPAELTPHELEVMEGTTRRMGALIRRAADRGESLLPGSRPRILSPRGDGQVDPVAARAALDYLNRLPWGACAMDMEGRVTFITPQAADLLGVDPADLLCMRPWEVLPWMGDPVFEDHYRQAVLSHRPTSFTARHPSGRRLSFEFHSDPTGISVRIAPDLTAPPPAGEEQDHVAEAGKLRADALYNMVHLAATLTRAVTVQDVTDLVADQVMSVCDIQALALTIAENGRLRVVGARGYGRGFVDRYDGLPLDAPTSTCDALRSGDPEFYGNWEEYRQAYPDAVRYDDMSAWAVLPLITSGRPFGACLFGYDRPHMFNPDERATLTSLAGLIAQALERARLYDVKHQLAECLQASLLPSELPAVPGLQVAAHYLPATRGMDIGGDFYDLIRLDDTTVAAVIGDVQGHDMTAAALMGQVRTAIRAHATAGARPGDVLAHTNLLLIDLAPELFTSCLYVTLDLKRRRATLASAGHLPPLLRRPGEVARSVDLPPGLLLGLEPDADYLTREIAFPMGSVLALYTDGLIEAPGVDLDEGIAGLAEHLTRSADLPLHILAQLLIDQAESVDHRTDDTALLLLKSQP</sequence>
<evidence type="ECO:0000256" key="14">
    <source>
        <dbReference type="ARBA" id="ARBA00075117"/>
    </source>
</evidence>
<dbReference type="Gene3D" id="3.30.450.20">
    <property type="entry name" value="PAS domain"/>
    <property type="match status" value="1"/>
</dbReference>
<dbReference type="InterPro" id="IPR035965">
    <property type="entry name" value="PAS-like_dom_sf"/>
</dbReference>
<reference evidence="17 18" key="1">
    <citation type="submission" date="2020-08" db="EMBL/GenBank/DDBJ databases">
        <title>Sequencing the genomes of 1000 actinobacteria strains.</title>
        <authorList>
            <person name="Klenk H.-P."/>
        </authorList>
    </citation>
    <scope>NUCLEOTIDE SEQUENCE [LARGE SCALE GENOMIC DNA]</scope>
    <source>
        <strain evidence="17 18">DSM 45913</strain>
    </source>
</reference>
<keyword evidence="2" id="KW-0597">Phosphoprotein</keyword>
<dbReference type="EC" id="3.1.3.16" evidence="1"/>
<evidence type="ECO:0000256" key="6">
    <source>
        <dbReference type="ARBA" id="ARBA00022777"/>
    </source>
</evidence>
<dbReference type="Gene3D" id="3.30.450.40">
    <property type="match status" value="2"/>
</dbReference>
<keyword evidence="11" id="KW-0464">Manganese</keyword>
<dbReference type="PANTHER" id="PTHR43156:SF2">
    <property type="entry name" value="STAGE II SPORULATION PROTEIN E"/>
    <property type="match status" value="1"/>
</dbReference>
<accession>A0A7X0EVJ9</accession>
<evidence type="ECO:0000256" key="11">
    <source>
        <dbReference type="ARBA" id="ARBA00023211"/>
    </source>
</evidence>
<evidence type="ECO:0000256" key="8">
    <source>
        <dbReference type="ARBA" id="ARBA00022840"/>
    </source>
</evidence>
<dbReference type="AlphaFoldDB" id="A0A7X0EVJ9"/>
<keyword evidence="8" id="KW-0067">ATP-binding</keyword>
<keyword evidence="10" id="KW-0904">Protein phosphatase</keyword>
<comment type="caution">
    <text evidence="17">The sequence shown here is derived from an EMBL/GenBank/DDBJ whole genome shotgun (WGS) entry which is preliminary data.</text>
</comment>
<dbReference type="SMART" id="SM00065">
    <property type="entry name" value="GAF"/>
    <property type="match status" value="2"/>
</dbReference>
<evidence type="ECO:0000256" key="10">
    <source>
        <dbReference type="ARBA" id="ARBA00022912"/>
    </source>
</evidence>
<dbReference type="PANTHER" id="PTHR43156">
    <property type="entry name" value="STAGE II SPORULATION PROTEIN E-RELATED"/>
    <property type="match status" value="1"/>
</dbReference>
<feature type="domain" description="PAS" evidence="16">
    <location>
        <begin position="206"/>
        <end position="232"/>
    </location>
</feature>
<keyword evidence="3" id="KW-0808">Transferase</keyword>
<dbReference type="GO" id="GO:0046872">
    <property type="term" value="F:metal ion binding"/>
    <property type="evidence" value="ECO:0007669"/>
    <property type="project" value="UniProtKB-KW"/>
</dbReference>
<evidence type="ECO:0000259" key="16">
    <source>
        <dbReference type="PROSITE" id="PS50112"/>
    </source>
</evidence>
<dbReference type="InterPro" id="IPR003018">
    <property type="entry name" value="GAF"/>
</dbReference>
<dbReference type="Gene3D" id="3.60.40.10">
    <property type="entry name" value="PPM-type phosphatase domain"/>
    <property type="match status" value="1"/>
</dbReference>
<evidence type="ECO:0000256" key="5">
    <source>
        <dbReference type="ARBA" id="ARBA00022741"/>
    </source>
</evidence>
<dbReference type="Proteomes" id="UP000583800">
    <property type="component" value="Unassembled WGS sequence"/>
</dbReference>
<dbReference type="GO" id="GO:0005524">
    <property type="term" value="F:ATP binding"/>
    <property type="evidence" value="ECO:0007669"/>
    <property type="project" value="UniProtKB-KW"/>
</dbReference>
<evidence type="ECO:0000313" key="17">
    <source>
        <dbReference type="EMBL" id="MBB6345618.1"/>
    </source>
</evidence>
<dbReference type="InterPro" id="IPR036457">
    <property type="entry name" value="PPM-type-like_dom_sf"/>
</dbReference>
<comment type="function">
    <text evidence="13">Primarily acts as an independent SigF regulator that is sensitive to the osmosensory signal, mediating the cross talk of PknD with the SigF regulon. Possesses both phosphatase and kinase activities. The kinase domain functions as a classic anti-sigma factor-like kinase to phosphorylate the anti-anti-sigma factor domain at the canonical regulatory site, and the phosphatase domain antagonizes this activity.</text>
</comment>
<dbReference type="CDD" id="cd00130">
    <property type="entry name" value="PAS"/>
    <property type="match status" value="1"/>
</dbReference>
<proteinExistence type="predicted"/>
<dbReference type="SUPFAM" id="SSF55781">
    <property type="entry name" value="GAF domain-like"/>
    <property type="match status" value="2"/>
</dbReference>
<evidence type="ECO:0000256" key="2">
    <source>
        <dbReference type="ARBA" id="ARBA00022553"/>
    </source>
</evidence>
<dbReference type="GO" id="GO:0004722">
    <property type="term" value="F:protein serine/threonine phosphatase activity"/>
    <property type="evidence" value="ECO:0007669"/>
    <property type="project" value="UniProtKB-EC"/>
</dbReference>
<comment type="catalytic activity">
    <reaction evidence="12">
        <text>O-phospho-L-seryl-[protein] + H2O = L-seryl-[protein] + phosphate</text>
        <dbReference type="Rhea" id="RHEA:20629"/>
        <dbReference type="Rhea" id="RHEA-COMP:9863"/>
        <dbReference type="Rhea" id="RHEA-COMP:11604"/>
        <dbReference type="ChEBI" id="CHEBI:15377"/>
        <dbReference type="ChEBI" id="CHEBI:29999"/>
        <dbReference type="ChEBI" id="CHEBI:43474"/>
        <dbReference type="ChEBI" id="CHEBI:83421"/>
        <dbReference type="EC" id="3.1.3.16"/>
    </reaction>
</comment>
<dbReference type="Pfam" id="PF08448">
    <property type="entry name" value="PAS_4"/>
    <property type="match status" value="1"/>
</dbReference>
<dbReference type="PROSITE" id="PS50112">
    <property type="entry name" value="PAS"/>
    <property type="match status" value="1"/>
</dbReference>
<evidence type="ECO:0000256" key="7">
    <source>
        <dbReference type="ARBA" id="ARBA00022801"/>
    </source>
</evidence>
<dbReference type="GO" id="GO:0016301">
    <property type="term" value="F:kinase activity"/>
    <property type="evidence" value="ECO:0007669"/>
    <property type="project" value="UniProtKB-KW"/>
</dbReference>
<protein>
    <recommendedName>
        <fullName evidence="1">protein-serine/threonine phosphatase</fullName>
        <ecNumber evidence="1">3.1.3.16</ecNumber>
    </recommendedName>
    <alternativeName>
        <fullName evidence="15">Protein-serine/threonine phosphatase</fullName>
    </alternativeName>
    <alternativeName>
        <fullName evidence="14">Serine/threonine-protein kinase</fullName>
    </alternativeName>
</protein>
<name>A0A7X0EVJ9_9ACTN</name>
<evidence type="ECO:0000256" key="13">
    <source>
        <dbReference type="ARBA" id="ARBA00056274"/>
    </source>
</evidence>
<keyword evidence="18" id="KW-1185">Reference proteome</keyword>
<keyword evidence="9" id="KW-0460">Magnesium</keyword>
<dbReference type="InterPro" id="IPR052016">
    <property type="entry name" value="Bact_Sigma-Reg"/>
</dbReference>
<evidence type="ECO:0000256" key="3">
    <source>
        <dbReference type="ARBA" id="ARBA00022679"/>
    </source>
</evidence>
<dbReference type="InterPro" id="IPR013656">
    <property type="entry name" value="PAS_4"/>
</dbReference>
<evidence type="ECO:0000256" key="1">
    <source>
        <dbReference type="ARBA" id="ARBA00013081"/>
    </source>
</evidence>
<evidence type="ECO:0000256" key="15">
    <source>
        <dbReference type="ARBA" id="ARBA00081350"/>
    </source>
</evidence>
<gene>
    <name evidence="17" type="ORF">FHU36_002127</name>
</gene>